<dbReference type="InterPro" id="IPR050302">
    <property type="entry name" value="Rab_GAP_TBC_domain"/>
</dbReference>
<dbReference type="FunFam" id="1.10.8.270:FF:000023">
    <property type="entry name" value="TBC domain-containing protein C1778.09"/>
    <property type="match status" value="1"/>
</dbReference>
<feature type="region of interest" description="Disordered" evidence="1">
    <location>
        <begin position="468"/>
        <end position="573"/>
    </location>
</feature>
<dbReference type="Proteomes" id="UP000297716">
    <property type="component" value="Unassembled WGS sequence"/>
</dbReference>
<dbReference type="InterPro" id="IPR035969">
    <property type="entry name" value="Rab-GAP_TBC_sf"/>
</dbReference>
<feature type="compositionally biased region" description="Low complexity" evidence="1">
    <location>
        <begin position="213"/>
        <end position="227"/>
    </location>
</feature>
<evidence type="ECO:0000313" key="4">
    <source>
        <dbReference type="Proteomes" id="UP000297716"/>
    </source>
</evidence>
<dbReference type="OrthoDB" id="294251at2759"/>
<sequence>MRILHRVLRYRRLGAPDSSAPPRSPLRPPPRSSSFNLTRPAAATKSSIVVPPPRPPPPTEQHPALRTISTPRSINNNTRRDSVHASTTSSHSYGSNAYTYYEVDSSDGDDDPFAYERIDTVSKVRPLRLRANSIGSSIYSLSEREGNVGRKQSRGHVLQRDKKEGGGESEREQERVSEADSRPSEASLSPALSIGSTASPASPASPATPPPQFSKRFGRSFSLRSGSYKSSPSLSMKRLRKKSAAIEDGKVGGMGKGNGNDRGVDGNRPMWMRMESGSLNDANANTNANASTMVPSPASLLSSSTSSPLPPLSHSYSHSCRAANPIHATHNSNTTNLNAVPSSTATTSVGPSSPVISTTIPCGSFFEEDDLSKLSFSIRGSLIFGGKRPWKTSGSTSSANHHKMADKDVIPEQSIHNHNITSNTNNKVRVFPLVSSASRKEHVNPAPARPPREDDMGVAAIIQKPFQLPESPHLHQQPTKVVSDNTSTSHKLPPSIRVISAETEKESQKVRSLYESGEDLHLGDGDVPSPIGGTLEPPPKVPSDVDGNDARGHPPQTSASTSLPAPLGNELAGGIEDWEGVKGQDVDRYGFIVPHQADSSSPPSTATPPGSSPVRFSSRKNRNVLTRKDITSLSLSAKRGPTKKLSARSLNTHTSELSTLSRRSVRSTIRQATNKLPHNRDRRLVDEAGDLLALQPGFSHIAEDEGLEKMAAEQKRKEAKRSEKWRKMAKIVKPGSEGQGTIFHFDVKNPKLIERTWKGIPDCWRSAAWYSFLASSAKADQASYVPDEELTAAFRRLVEEPSPDDMQIDLDVPRTINQHIMFRRRYRGGQRLLFRVLHAMSLYFLETGYVQGMATLAATLLSYYDEERCFIMLVRLWQCRGLNRIYQSGFVELMGALKDFESHWLNDKDVAEMLKELCIDPTAYATRWYLTLFNLSIPFAVQLRVWDVFMLLGSSPPEQPESSSGAGKDVEGYPSSKGLEILHATSLAIIDTLHATLIDSDFENAMKSLTSWVPIKDEQRFLEVVQIEWKKHQIRQKKKA</sequence>
<dbReference type="Pfam" id="PF00566">
    <property type="entry name" value="RabGAP-TBC"/>
    <property type="match status" value="1"/>
</dbReference>
<feature type="compositionally biased region" description="Polar residues" evidence="1">
    <location>
        <begin position="67"/>
        <end position="77"/>
    </location>
</feature>
<dbReference type="FunFam" id="1.10.472.80:FF:000055">
    <property type="entry name" value="TBC domain-containing protein C1778.09"/>
    <property type="match status" value="1"/>
</dbReference>
<protein>
    <recommendedName>
        <fullName evidence="2">Rab-GAP TBC domain-containing protein</fullName>
    </recommendedName>
</protein>
<reference evidence="3 4" key="1">
    <citation type="submission" date="2019-03" db="EMBL/GenBank/DDBJ databases">
        <title>Draft genome sequence of Xylaria hypoxylon DSM 108379, a ubiquitous saprotrophic-parasitic fungi on hardwood.</title>
        <authorList>
            <person name="Buettner E."/>
            <person name="Leonhardt S."/>
            <person name="Gebauer A.M."/>
            <person name="Liers C."/>
            <person name="Hofrichter M."/>
            <person name="Kellner H."/>
        </authorList>
    </citation>
    <scope>NUCLEOTIDE SEQUENCE [LARGE SCALE GENOMIC DNA]</scope>
    <source>
        <strain evidence="3 4">DSM 108379</strain>
    </source>
</reference>
<feature type="compositionally biased region" description="Pro residues" evidence="1">
    <location>
        <begin position="22"/>
        <end position="31"/>
    </location>
</feature>
<feature type="region of interest" description="Disordered" evidence="1">
    <location>
        <begin position="11"/>
        <end position="94"/>
    </location>
</feature>
<feature type="compositionally biased region" description="Pro residues" evidence="1">
    <location>
        <begin position="50"/>
        <end position="60"/>
    </location>
</feature>
<dbReference type="PROSITE" id="PS50086">
    <property type="entry name" value="TBC_RABGAP"/>
    <property type="match status" value="1"/>
</dbReference>
<dbReference type="EMBL" id="SKBN01000015">
    <property type="protein sequence ID" value="TGJ87315.1"/>
    <property type="molecule type" value="Genomic_DNA"/>
</dbReference>
<keyword evidence="4" id="KW-1185">Reference proteome</keyword>
<dbReference type="AlphaFoldDB" id="A0A4Z0Z762"/>
<dbReference type="STRING" id="37992.A0A4Z0Z762"/>
<dbReference type="GO" id="GO:0005096">
    <property type="term" value="F:GTPase activator activity"/>
    <property type="evidence" value="ECO:0007669"/>
    <property type="project" value="TreeGrafter"/>
</dbReference>
<dbReference type="InterPro" id="IPR000195">
    <property type="entry name" value="Rab-GAP-TBC_dom"/>
</dbReference>
<feature type="region of interest" description="Disordered" evidence="1">
    <location>
        <begin position="594"/>
        <end position="651"/>
    </location>
</feature>
<accession>A0A4Z0Z762</accession>
<evidence type="ECO:0000256" key="1">
    <source>
        <dbReference type="SAM" id="MobiDB-lite"/>
    </source>
</evidence>
<feature type="region of interest" description="Disordered" evidence="1">
    <location>
        <begin position="143"/>
        <end position="268"/>
    </location>
</feature>
<name>A0A4Z0Z762_9PEZI</name>
<dbReference type="PANTHER" id="PTHR47219:SF9">
    <property type="entry name" value="GTPASE ACTIVATING PROTEIN AND CENTROSOME-ASSOCIATED, ISOFORM B"/>
    <property type="match status" value="1"/>
</dbReference>
<feature type="compositionally biased region" description="Low complexity" evidence="1">
    <location>
        <begin position="196"/>
        <end position="205"/>
    </location>
</feature>
<feature type="compositionally biased region" description="Basic and acidic residues" evidence="1">
    <location>
        <begin position="158"/>
        <end position="183"/>
    </location>
</feature>
<comment type="caution">
    <text evidence="3">The sequence shown here is derived from an EMBL/GenBank/DDBJ whole genome shotgun (WGS) entry which is preliminary data.</text>
</comment>
<dbReference type="Gene3D" id="1.10.8.270">
    <property type="entry name" value="putative rabgap domain of human tbc1 domain family member 14 like domains"/>
    <property type="match status" value="1"/>
</dbReference>
<feature type="compositionally biased region" description="Gly residues" evidence="1">
    <location>
        <begin position="251"/>
        <end position="260"/>
    </location>
</feature>
<feature type="compositionally biased region" description="Polar residues" evidence="1">
    <location>
        <begin position="84"/>
        <end position="94"/>
    </location>
</feature>
<feature type="compositionally biased region" description="Polar residues" evidence="1">
    <location>
        <begin position="474"/>
        <end position="490"/>
    </location>
</feature>
<dbReference type="PANTHER" id="PTHR47219">
    <property type="entry name" value="RAB GTPASE-ACTIVATING PROTEIN 1-LIKE"/>
    <property type="match status" value="1"/>
</dbReference>
<gene>
    <name evidence="3" type="ORF">E0Z10_g1424</name>
</gene>
<feature type="domain" description="Rab-GAP TBC" evidence="2">
    <location>
        <begin position="759"/>
        <end position="953"/>
    </location>
</feature>
<dbReference type="SMART" id="SM00164">
    <property type="entry name" value="TBC"/>
    <property type="match status" value="1"/>
</dbReference>
<organism evidence="3 4">
    <name type="scientific">Xylaria hypoxylon</name>
    <dbReference type="NCBI Taxonomy" id="37992"/>
    <lineage>
        <taxon>Eukaryota</taxon>
        <taxon>Fungi</taxon>
        <taxon>Dikarya</taxon>
        <taxon>Ascomycota</taxon>
        <taxon>Pezizomycotina</taxon>
        <taxon>Sordariomycetes</taxon>
        <taxon>Xylariomycetidae</taxon>
        <taxon>Xylariales</taxon>
        <taxon>Xylariaceae</taxon>
        <taxon>Xylaria</taxon>
    </lineage>
</organism>
<dbReference type="Gene3D" id="1.10.472.80">
    <property type="entry name" value="Ypt/Rab-GAP domain of gyp1p, domain 3"/>
    <property type="match status" value="1"/>
</dbReference>
<dbReference type="SUPFAM" id="SSF47923">
    <property type="entry name" value="Ypt/Rab-GAP domain of gyp1p"/>
    <property type="match status" value="2"/>
</dbReference>
<dbReference type="GO" id="GO:0031267">
    <property type="term" value="F:small GTPase binding"/>
    <property type="evidence" value="ECO:0007669"/>
    <property type="project" value="TreeGrafter"/>
</dbReference>
<evidence type="ECO:0000313" key="3">
    <source>
        <dbReference type="EMBL" id="TGJ87315.1"/>
    </source>
</evidence>
<evidence type="ECO:0000259" key="2">
    <source>
        <dbReference type="PROSITE" id="PS50086"/>
    </source>
</evidence>
<feature type="compositionally biased region" description="Low complexity" evidence="1">
    <location>
        <begin position="599"/>
        <end position="613"/>
    </location>
</feature>
<proteinExistence type="predicted"/>